<dbReference type="GO" id="GO:0042393">
    <property type="term" value="F:histone binding"/>
    <property type="evidence" value="ECO:0007669"/>
    <property type="project" value="TreeGrafter"/>
</dbReference>
<keyword evidence="2" id="KW-0677">Repeat</keyword>
<dbReference type="PANTHER" id="PTHR11375">
    <property type="entry name" value="ACIDIC LEUCINE-RICH NUCLEAR PHOSPHOPROTEIN 32"/>
    <property type="match status" value="1"/>
</dbReference>
<dbReference type="GO" id="GO:0005634">
    <property type="term" value="C:nucleus"/>
    <property type="evidence" value="ECO:0007669"/>
    <property type="project" value="TreeGrafter"/>
</dbReference>
<dbReference type="InterPro" id="IPR001611">
    <property type="entry name" value="Leu-rich_rpt"/>
</dbReference>
<feature type="compositionally biased region" description="Acidic residues" evidence="4">
    <location>
        <begin position="164"/>
        <end position="235"/>
    </location>
</feature>
<name>A0A833RCU3_9POAL</name>
<sequence>MAEMEQAWKKAIQAALKSPSSSTTINLDSSIKSNGFLPSPDVLSLLPKTLESLSLANCRLSSLRNFPSLPSLRYLNLSDNRISNGLDALVIAELKGLKILDLANNRIATVEEVAVLKGLEGIESLDLYECPVTRVSGYREKVFGAVLSLKFLDNVDKEGNERPESDEDEEEEEDEEDDLQGEEEEGEEEADDDEEGEEADGELVDGEEDDEDGDENEEEDEDGEIDNGVTNEDEVNSNGVPHKRKREA</sequence>
<dbReference type="InterPro" id="IPR032675">
    <property type="entry name" value="LRR_dom_sf"/>
</dbReference>
<evidence type="ECO:0000256" key="4">
    <source>
        <dbReference type="SAM" id="MobiDB-lite"/>
    </source>
</evidence>
<protein>
    <submittedName>
        <fullName evidence="5">Acidic leucine-rich nuclear phosphoprotein 32-related protein-like protein</fullName>
    </submittedName>
</protein>
<dbReference type="Gene3D" id="3.80.10.10">
    <property type="entry name" value="Ribonuclease Inhibitor"/>
    <property type="match status" value="1"/>
</dbReference>
<proteinExistence type="inferred from homology"/>
<comment type="similarity">
    <text evidence="3">Belongs to the ANP32 family.</text>
</comment>
<organism evidence="5 6">
    <name type="scientific">Carex littledalei</name>
    <dbReference type="NCBI Taxonomy" id="544730"/>
    <lineage>
        <taxon>Eukaryota</taxon>
        <taxon>Viridiplantae</taxon>
        <taxon>Streptophyta</taxon>
        <taxon>Embryophyta</taxon>
        <taxon>Tracheophyta</taxon>
        <taxon>Spermatophyta</taxon>
        <taxon>Magnoliopsida</taxon>
        <taxon>Liliopsida</taxon>
        <taxon>Poales</taxon>
        <taxon>Cyperaceae</taxon>
        <taxon>Cyperoideae</taxon>
        <taxon>Cariceae</taxon>
        <taxon>Carex</taxon>
        <taxon>Carex subgen. Euthyceras</taxon>
    </lineage>
</organism>
<evidence type="ECO:0000256" key="3">
    <source>
        <dbReference type="ARBA" id="ARBA00025777"/>
    </source>
</evidence>
<evidence type="ECO:0000256" key="1">
    <source>
        <dbReference type="ARBA" id="ARBA00022614"/>
    </source>
</evidence>
<keyword evidence="6" id="KW-1185">Reference proteome</keyword>
<reference evidence="5" key="1">
    <citation type="submission" date="2020-01" db="EMBL/GenBank/DDBJ databases">
        <title>Genome sequence of Kobresia littledalei, the first chromosome-level genome in the family Cyperaceae.</title>
        <authorList>
            <person name="Qu G."/>
        </authorList>
    </citation>
    <scope>NUCLEOTIDE SEQUENCE</scope>
    <source>
        <strain evidence="5">C.B.Clarke</strain>
        <tissue evidence="5">Leaf</tissue>
    </source>
</reference>
<evidence type="ECO:0000256" key="2">
    <source>
        <dbReference type="ARBA" id="ARBA00022737"/>
    </source>
</evidence>
<dbReference type="Proteomes" id="UP000623129">
    <property type="component" value="Unassembled WGS sequence"/>
</dbReference>
<dbReference type="AlphaFoldDB" id="A0A833RCU3"/>
<accession>A0A833RCU3</accession>
<dbReference type="Pfam" id="PF14580">
    <property type="entry name" value="LRR_9"/>
    <property type="match status" value="1"/>
</dbReference>
<dbReference type="PANTHER" id="PTHR11375:SF18">
    <property type="entry name" value="ACIDIC LEUCINE-RICH NUCLEAR PHOSPHOPROTEIN 32-RELATED PROTEIN 2"/>
    <property type="match status" value="1"/>
</dbReference>
<dbReference type="PROSITE" id="PS51450">
    <property type="entry name" value="LRR"/>
    <property type="match status" value="3"/>
</dbReference>
<dbReference type="EMBL" id="SWLB01000010">
    <property type="protein sequence ID" value="KAF3333741.1"/>
    <property type="molecule type" value="Genomic_DNA"/>
</dbReference>
<feature type="region of interest" description="Disordered" evidence="4">
    <location>
        <begin position="157"/>
        <end position="248"/>
    </location>
</feature>
<dbReference type="OrthoDB" id="2160613at2759"/>
<comment type="caution">
    <text evidence="5">The sequence shown here is derived from an EMBL/GenBank/DDBJ whole genome shotgun (WGS) entry which is preliminary data.</text>
</comment>
<dbReference type="SUPFAM" id="SSF52058">
    <property type="entry name" value="L domain-like"/>
    <property type="match status" value="1"/>
</dbReference>
<dbReference type="FunFam" id="3.80.10.10:FF:000131">
    <property type="entry name" value="acidic leucine-rich nuclear phosphoprotein 32-related protein-like"/>
    <property type="match status" value="1"/>
</dbReference>
<dbReference type="InterPro" id="IPR045081">
    <property type="entry name" value="AN32"/>
</dbReference>
<evidence type="ECO:0000313" key="5">
    <source>
        <dbReference type="EMBL" id="KAF3333741.1"/>
    </source>
</evidence>
<evidence type="ECO:0000313" key="6">
    <source>
        <dbReference type="Proteomes" id="UP000623129"/>
    </source>
</evidence>
<gene>
    <name evidence="5" type="ORF">FCM35_KLT01432</name>
</gene>
<keyword evidence="1" id="KW-0433">Leucine-rich repeat</keyword>